<keyword evidence="7 8" id="KW-0472">Membrane</keyword>
<evidence type="ECO:0000256" key="2">
    <source>
        <dbReference type="ARBA" id="ARBA00004481"/>
    </source>
</evidence>
<name>A0ABN8M9J2_9CNID</name>
<dbReference type="EMBL" id="CALNXI010000342">
    <property type="protein sequence ID" value="CAH3025218.1"/>
    <property type="molecule type" value="Genomic_DNA"/>
</dbReference>
<evidence type="ECO:0000256" key="4">
    <source>
        <dbReference type="ARBA" id="ARBA00005975"/>
    </source>
</evidence>
<evidence type="ECO:0000256" key="7">
    <source>
        <dbReference type="ARBA" id="ARBA00023136"/>
    </source>
</evidence>
<evidence type="ECO:0000256" key="5">
    <source>
        <dbReference type="ARBA" id="ARBA00022723"/>
    </source>
</evidence>
<feature type="domain" description="LITAF" evidence="9">
    <location>
        <begin position="16"/>
        <end position="101"/>
    </location>
</feature>
<accession>A0ABN8M9J2</accession>
<keyword evidence="5" id="KW-0479">Metal-binding</keyword>
<keyword evidence="11" id="KW-1185">Reference proteome</keyword>
<evidence type="ECO:0000256" key="8">
    <source>
        <dbReference type="SAM" id="Phobius"/>
    </source>
</evidence>
<keyword evidence="8" id="KW-1133">Transmembrane helix</keyword>
<dbReference type="Pfam" id="PF10601">
    <property type="entry name" value="zf-LITAF-like"/>
    <property type="match status" value="1"/>
</dbReference>
<reference evidence="10 11" key="1">
    <citation type="submission" date="2022-05" db="EMBL/GenBank/DDBJ databases">
        <authorList>
            <consortium name="Genoscope - CEA"/>
            <person name="William W."/>
        </authorList>
    </citation>
    <scope>NUCLEOTIDE SEQUENCE [LARGE SCALE GENOMIC DNA]</scope>
</reference>
<organism evidence="10 11">
    <name type="scientific">Porites evermanni</name>
    <dbReference type="NCBI Taxonomy" id="104178"/>
    <lineage>
        <taxon>Eukaryota</taxon>
        <taxon>Metazoa</taxon>
        <taxon>Cnidaria</taxon>
        <taxon>Anthozoa</taxon>
        <taxon>Hexacorallia</taxon>
        <taxon>Scleractinia</taxon>
        <taxon>Fungiina</taxon>
        <taxon>Poritidae</taxon>
        <taxon>Porites</taxon>
    </lineage>
</organism>
<evidence type="ECO:0000259" key="9">
    <source>
        <dbReference type="PROSITE" id="PS51837"/>
    </source>
</evidence>
<dbReference type="Proteomes" id="UP001159427">
    <property type="component" value="Unassembled WGS sequence"/>
</dbReference>
<sequence length="103" mass="11500">MYHPPTENQPNRLNGYSPVPVYPAYPVYGEVPIDVVCPYCQTRVFTVTTKEDGNLTYAAASLLCFMGCWLGCCLIPFCIDTCKDVIHTCPNCRAPLGKFNRLC</sequence>
<dbReference type="PANTHER" id="PTHR23292">
    <property type="entry name" value="LIPOPOLYSACCHARIDE-INDUCED TUMOR NECROSIS FACTOR-ALPHA FACTOR"/>
    <property type="match status" value="1"/>
</dbReference>
<keyword evidence="6" id="KW-0862">Zinc</keyword>
<feature type="transmembrane region" description="Helical" evidence="8">
    <location>
        <begin position="55"/>
        <end position="79"/>
    </location>
</feature>
<gene>
    <name evidence="10" type="ORF">PEVE_00025409</name>
</gene>
<evidence type="ECO:0000256" key="6">
    <source>
        <dbReference type="ARBA" id="ARBA00022833"/>
    </source>
</evidence>
<evidence type="ECO:0000256" key="1">
    <source>
        <dbReference type="ARBA" id="ARBA00004414"/>
    </source>
</evidence>
<dbReference type="PROSITE" id="PS51837">
    <property type="entry name" value="LITAF"/>
    <property type="match status" value="1"/>
</dbReference>
<dbReference type="PANTHER" id="PTHR23292:SF6">
    <property type="entry name" value="FI16602P1-RELATED"/>
    <property type="match status" value="1"/>
</dbReference>
<proteinExistence type="inferred from homology"/>
<evidence type="ECO:0000313" key="11">
    <source>
        <dbReference type="Proteomes" id="UP001159427"/>
    </source>
</evidence>
<dbReference type="InterPro" id="IPR006629">
    <property type="entry name" value="LITAF"/>
</dbReference>
<comment type="subcellular location">
    <subcellularLocation>
        <location evidence="2">Endosome membrane</location>
        <topology evidence="2">Peripheral membrane protein</topology>
    </subcellularLocation>
    <subcellularLocation>
        <location evidence="1">Late endosome membrane</location>
    </subcellularLocation>
    <subcellularLocation>
        <location evidence="3">Lysosome membrane</location>
        <topology evidence="3">Peripheral membrane protein</topology>
        <orientation evidence="3">Cytoplasmic side</orientation>
    </subcellularLocation>
</comment>
<comment type="similarity">
    <text evidence="4">Belongs to the CDIP1/LITAF family.</text>
</comment>
<keyword evidence="8" id="KW-0812">Transmembrane</keyword>
<comment type="caution">
    <text evidence="10">The sequence shown here is derived from an EMBL/GenBank/DDBJ whole genome shotgun (WGS) entry which is preliminary data.</text>
</comment>
<evidence type="ECO:0000256" key="3">
    <source>
        <dbReference type="ARBA" id="ARBA00004630"/>
    </source>
</evidence>
<dbReference type="InterPro" id="IPR037519">
    <property type="entry name" value="LITAF_fam"/>
</dbReference>
<dbReference type="SMART" id="SM00714">
    <property type="entry name" value="LITAF"/>
    <property type="match status" value="1"/>
</dbReference>
<protein>
    <recommendedName>
        <fullName evidence="9">LITAF domain-containing protein</fullName>
    </recommendedName>
</protein>
<evidence type="ECO:0000313" key="10">
    <source>
        <dbReference type="EMBL" id="CAH3025218.1"/>
    </source>
</evidence>